<name>A0A8H5D8Q9_9AGAR</name>
<accession>A0A8H5D8Q9</accession>
<feature type="compositionally biased region" description="Low complexity" evidence="1">
    <location>
        <begin position="514"/>
        <end position="551"/>
    </location>
</feature>
<feature type="compositionally biased region" description="Polar residues" evidence="1">
    <location>
        <begin position="20"/>
        <end position="51"/>
    </location>
</feature>
<evidence type="ECO:0000313" key="3">
    <source>
        <dbReference type="EMBL" id="KAF5355669.1"/>
    </source>
</evidence>
<keyword evidence="2" id="KW-1133">Transmembrane helix</keyword>
<proteinExistence type="predicted"/>
<evidence type="ECO:0000313" key="4">
    <source>
        <dbReference type="Proteomes" id="UP000559027"/>
    </source>
</evidence>
<feature type="compositionally biased region" description="Basic and acidic residues" evidence="1">
    <location>
        <begin position="1"/>
        <end position="18"/>
    </location>
</feature>
<comment type="caution">
    <text evidence="3">The sequence shown here is derived from an EMBL/GenBank/DDBJ whole genome shotgun (WGS) entry which is preliminary data.</text>
</comment>
<feature type="compositionally biased region" description="Low complexity" evidence="1">
    <location>
        <begin position="491"/>
        <end position="502"/>
    </location>
</feature>
<sequence>MIIELGPDKDIEAQRDRATPITNTQAGPSTSTSVSAVAGQSHQYDYVQTDSMADENDRLLGDTPNPLPGAYPSSSALPAPVPQFDEPLGPPPEFTPYEAEWFELSHGDVVSHDEHLNTDGEALYRFLLTQASQRPPGYRIHCSGSHTETRYRFVTSHDQGSHHSGRSHSSDRSSTRTESYTERVTDFDFYIDVTPPFSSQQPTPPPAPPVDSKTRTGQPPSEEQQANPNDDYAPIHWSVADDEPVYRGKMVREVEVPAPSNNRGPISLPEGDLPLLASSHFPQTRAQPRKATRKEQKDYSEWIKQRTHKGIPPWAFPQGVTSGQWTQATMVAAANPINMIFSDHSLTTPRGVLKSSKTVRQWADTYCSSPKLLKEFVYTKHLYGWDLAPLKTAIRSTIALAPYHGDIKVTFTPINSKIYIRPSNRLSRMLSNIWIKFISILLLIYPFIWLFKRFHSKGGGKWEVCGGAYALKRWVPLNAPQQLPTRDVNQGGSSSSNSGGSSELPSYEDTVAGPSTFSPTMSSPSTPFSPLATSTPSLGPLPSTATSLPSPHAHAHTQPQTRIIQTSSGPYKLIGQREGEWFRYWEPVILRAVLTRYQSNIPLTSHSELYGRYAAPGSALEGYHDAPTGASILPTGSILPTPASASSLDGYNPAYGPGTRSQW</sequence>
<feature type="region of interest" description="Disordered" evidence="1">
    <location>
        <begin position="1"/>
        <end position="96"/>
    </location>
</feature>
<reference evidence="3 4" key="1">
    <citation type="journal article" date="2020" name="ISME J.">
        <title>Uncovering the hidden diversity of litter-decomposition mechanisms in mushroom-forming fungi.</title>
        <authorList>
            <person name="Floudas D."/>
            <person name="Bentzer J."/>
            <person name="Ahren D."/>
            <person name="Johansson T."/>
            <person name="Persson P."/>
            <person name="Tunlid A."/>
        </authorList>
    </citation>
    <scope>NUCLEOTIDE SEQUENCE [LARGE SCALE GENOMIC DNA]</scope>
    <source>
        <strain evidence="3 4">CBS 146.42</strain>
    </source>
</reference>
<dbReference type="PANTHER" id="PTHR37848">
    <property type="entry name" value="EXPRESSED PROTEIN"/>
    <property type="match status" value="1"/>
</dbReference>
<feature type="compositionally biased region" description="Basic and acidic residues" evidence="1">
    <location>
        <begin position="168"/>
        <end position="186"/>
    </location>
</feature>
<protein>
    <submittedName>
        <fullName evidence="3">Uncharacterized protein</fullName>
    </submittedName>
</protein>
<keyword evidence="2" id="KW-0472">Membrane</keyword>
<feature type="transmembrane region" description="Helical" evidence="2">
    <location>
        <begin position="433"/>
        <end position="451"/>
    </location>
</feature>
<feature type="compositionally biased region" description="Polar residues" evidence="1">
    <location>
        <begin position="215"/>
        <end position="228"/>
    </location>
</feature>
<gene>
    <name evidence="3" type="ORF">D9756_003743</name>
</gene>
<dbReference type="AlphaFoldDB" id="A0A8H5D8Q9"/>
<dbReference type="PANTHER" id="PTHR37848:SF1">
    <property type="entry name" value="SUN DOMAIN-CONTAINING PROTEIN"/>
    <property type="match status" value="1"/>
</dbReference>
<dbReference type="Proteomes" id="UP000559027">
    <property type="component" value="Unassembled WGS sequence"/>
</dbReference>
<evidence type="ECO:0000256" key="2">
    <source>
        <dbReference type="SAM" id="Phobius"/>
    </source>
</evidence>
<keyword evidence="2" id="KW-0812">Transmembrane</keyword>
<keyword evidence="4" id="KW-1185">Reference proteome</keyword>
<organism evidence="3 4">
    <name type="scientific">Leucocoprinus leucothites</name>
    <dbReference type="NCBI Taxonomy" id="201217"/>
    <lineage>
        <taxon>Eukaryota</taxon>
        <taxon>Fungi</taxon>
        <taxon>Dikarya</taxon>
        <taxon>Basidiomycota</taxon>
        <taxon>Agaricomycotina</taxon>
        <taxon>Agaricomycetes</taxon>
        <taxon>Agaricomycetidae</taxon>
        <taxon>Agaricales</taxon>
        <taxon>Agaricineae</taxon>
        <taxon>Agaricaceae</taxon>
        <taxon>Leucocoprinus</taxon>
    </lineage>
</organism>
<evidence type="ECO:0000256" key="1">
    <source>
        <dbReference type="SAM" id="MobiDB-lite"/>
    </source>
</evidence>
<dbReference type="EMBL" id="JAACJO010000007">
    <property type="protein sequence ID" value="KAF5355669.1"/>
    <property type="molecule type" value="Genomic_DNA"/>
</dbReference>
<feature type="region of interest" description="Disordered" evidence="1">
    <location>
        <begin position="156"/>
        <end position="233"/>
    </location>
</feature>
<dbReference type="OrthoDB" id="203796at2759"/>
<feature type="region of interest" description="Disordered" evidence="1">
    <location>
        <begin position="482"/>
        <end position="561"/>
    </location>
</feature>